<evidence type="ECO:0000313" key="4">
    <source>
        <dbReference type="EMBL" id="MFC4130789.1"/>
    </source>
</evidence>
<organism evidence="4 5">
    <name type="scientific">Hamadaea flava</name>
    <dbReference type="NCBI Taxonomy" id="1742688"/>
    <lineage>
        <taxon>Bacteria</taxon>
        <taxon>Bacillati</taxon>
        <taxon>Actinomycetota</taxon>
        <taxon>Actinomycetes</taxon>
        <taxon>Micromonosporales</taxon>
        <taxon>Micromonosporaceae</taxon>
        <taxon>Hamadaea</taxon>
    </lineage>
</organism>
<dbReference type="PANTHER" id="PTHR35152:SF1">
    <property type="entry name" value="DOMAIN SIGNALLING PROTEIN, PUTATIVE (AFU_ORTHOLOGUE AFUA_5G11310)-RELATED"/>
    <property type="match status" value="1"/>
</dbReference>
<keyword evidence="1" id="KW-0812">Transmembrane</keyword>
<evidence type="ECO:0000259" key="3">
    <source>
        <dbReference type="PROSITE" id="PS50924"/>
    </source>
</evidence>
<reference evidence="5" key="1">
    <citation type="journal article" date="2019" name="Int. J. Syst. Evol. Microbiol.">
        <title>The Global Catalogue of Microorganisms (GCM) 10K type strain sequencing project: providing services to taxonomists for standard genome sequencing and annotation.</title>
        <authorList>
            <consortium name="The Broad Institute Genomics Platform"/>
            <consortium name="The Broad Institute Genome Sequencing Center for Infectious Disease"/>
            <person name="Wu L."/>
            <person name="Ma J."/>
        </authorList>
    </citation>
    <scope>NUCLEOTIDE SEQUENCE [LARGE SCALE GENOMIC DNA]</scope>
    <source>
        <strain evidence="5">CGMCC 4.7289</strain>
    </source>
</reference>
<protein>
    <submittedName>
        <fullName evidence="4">MHYT domain-containing protein</fullName>
    </submittedName>
</protein>
<dbReference type="Pfam" id="PF03707">
    <property type="entry name" value="MHYT"/>
    <property type="match status" value="3"/>
</dbReference>
<accession>A0ABV8LJ30</accession>
<proteinExistence type="predicted"/>
<feature type="domain" description="MHYT" evidence="3">
    <location>
        <begin position="9"/>
        <end position="201"/>
    </location>
</feature>
<feature type="transmembrane region" description="Helical" evidence="1">
    <location>
        <begin position="113"/>
        <end position="135"/>
    </location>
</feature>
<evidence type="ECO:0000313" key="5">
    <source>
        <dbReference type="Proteomes" id="UP001595816"/>
    </source>
</evidence>
<comment type="caution">
    <text evidence="4">The sequence shown here is derived from an EMBL/GenBank/DDBJ whole genome shotgun (WGS) entry which is preliminary data.</text>
</comment>
<sequence>MPEIHHFAYGWFNPALAYLLAFSGCLTGLVCTTRARAAGTPARRARWLILGSVSIGGAGIWLMHFMAMIGFDIPASPIRYNLTATVASLLFAVVTVGLGLFFVGTGRRGMGKLLVGGVFTGSGVVAMHYTGMYAMRVSGQISYDEGLVLASVVIAIVAATVALWFTISVQGGWKSLLTAAAVMAFAVCGMHYTAMAALRVHLESTAAPATGIAPTLLIVPIFVIAAATLLGAFVSALQAMTQEEFGSGPITPPSQAIVRVPRPRTTSGVHSAPGRD</sequence>
<gene>
    <name evidence="4" type="ORF">ACFOZ4_09260</name>
</gene>
<dbReference type="InterPro" id="IPR005330">
    <property type="entry name" value="MHYT_dom"/>
</dbReference>
<evidence type="ECO:0000256" key="1">
    <source>
        <dbReference type="PROSITE-ProRule" id="PRU00244"/>
    </source>
</evidence>
<dbReference type="RefSeq" id="WP_253757214.1">
    <property type="nucleotide sequence ID" value="NZ_JAMZDZ010000001.1"/>
</dbReference>
<feature type="transmembrane region" description="Helical" evidence="1">
    <location>
        <begin position="147"/>
        <end position="169"/>
    </location>
</feature>
<dbReference type="EMBL" id="JBHSAY010000005">
    <property type="protein sequence ID" value="MFC4130789.1"/>
    <property type="molecule type" value="Genomic_DNA"/>
</dbReference>
<feature type="region of interest" description="Disordered" evidence="2">
    <location>
        <begin position="247"/>
        <end position="276"/>
    </location>
</feature>
<feature type="transmembrane region" description="Helical" evidence="1">
    <location>
        <begin position="176"/>
        <end position="197"/>
    </location>
</feature>
<feature type="transmembrane region" description="Helical" evidence="1">
    <location>
        <begin position="217"/>
        <end position="237"/>
    </location>
</feature>
<keyword evidence="1" id="KW-1133">Transmembrane helix</keyword>
<feature type="transmembrane region" description="Helical" evidence="1">
    <location>
        <begin position="47"/>
        <end position="70"/>
    </location>
</feature>
<dbReference type="PROSITE" id="PS50924">
    <property type="entry name" value="MHYT"/>
    <property type="match status" value="1"/>
</dbReference>
<evidence type="ECO:0000256" key="2">
    <source>
        <dbReference type="SAM" id="MobiDB-lite"/>
    </source>
</evidence>
<feature type="transmembrane region" description="Helical" evidence="1">
    <location>
        <begin position="82"/>
        <end position="101"/>
    </location>
</feature>
<keyword evidence="1" id="KW-0472">Membrane</keyword>
<dbReference type="PANTHER" id="PTHR35152">
    <property type="entry name" value="DOMAIN SIGNALLING PROTEIN, PUTATIVE (AFU_ORTHOLOGUE AFUA_5G11310)-RELATED"/>
    <property type="match status" value="1"/>
</dbReference>
<feature type="transmembrane region" description="Helical" evidence="1">
    <location>
        <begin position="15"/>
        <end position="35"/>
    </location>
</feature>
<name>A0ABV8LJ30_9ACTN</name>
<keyword evidence="5" id="KW-1185">Reference proteome</keyword>
<dbReference type="Proteomes" id="UP001595816">
    <property type="component" value="Unassembled WGS sequence"/>
</dbReference>